<feature type="domain" description="Flavoprotein" evidence="3">
    <location>
        <begin position="16"/>
        <end position="183"/>
    </location>
</feature>
<evidence type="ECO:0000256" key="2">
    <source>
        <dbReference type="ARBA" id="ARBA00023239"/>
    </source>
</evidence>
<evidence type="ECO:0000259" key="4">
    <source>
        <dbReference type="Pfam" id="PF04127"/>
    </source>
</evidence>
<dbReference type="InterPro" id="IPR003382">
    <property type="entry name" value="Flavoprotein"/>
</dbReference>
<dbReference type="PANTHER" id="PTHR14359:SF6">
    <property type="entry name" value="PHOSPHOPANTOTHENOYLCYSTEINE DECARBOXYLASE"/>
    <property type="match status" value="1"/>
</dbReference>
<dbReference type="InterPro" id="IPR005252">
    <property type="entry name" value="CoaBC"/>
</dbReference>
<proteinExistence type="inferred from homology"/>
<dbReference type="GO" id="GO:0071513">
    <property type="term" value="C:phosphopantothenoylcysteine decarboxylase complex"/>
    <property type="evidence" value="ECO:0007669"/>
    <property type="project" value="TreeGrafter"/>
</dbReference>
<dbReference type="GO" id="GO:0015937">
    <property type="term" value="P:coenzyme A biosynthetic process"/>
    <property type="evidence" value="ECO:0007669"/>
    <property type="project" value="InterPro"/>
</dbReference>
<dbReference type="EC" id="4.1.1.36" evidence="5"/>
<evidence type="ECO:0000256" key="1">
    <source>
        <dbReference type="ARBA" id="ARBA00022793"/>
    </source>
</evidence>
<accession>A0A3P3ZMJ2</accession>
<keyword evidence="1" id="KW-0210">Decarboxylase</keyword>
<dbReference type="InterPro" id="IPR036551">
    <property type="entry name" value="Flavin_trans-like"/>
</dbReference>
<feature type="domain" description="DNA/pantothenate metabolism flavoprotein C-terminal" evidence="4">
    <location>
        <begin position="197"/>
        <end position="401"/>
    </location>
</feature>
<dbReference type="GO" id="GO:0004632">
    <property type="term" value="F:phosphopantothenate--cysteine ligase activity"/>
    <property type="evidence" value="ECO:0007669"/>
    <property type="project" value="UniProtKB-EC"/>
</dbReference>
<dbReference type="InterPro" id="IPR035929">
    <property type="entry name" value="CoaB-like_sf"/>
</dbReference>
<dbReference type="GO" id="GO:0015941">
    <property type="term" value="P:pantothenate catabolic process"/>
    <property type="evidence" value="ECO:0007669"/>
    <property type="project" value="InterPro"/>
</dbReference>
<sequence length="411" mass="43510">MADSALPFTSPHPLQRWILGVTGGVAAYKAAELTRLMVKAGLEVQVVMTESATRFVTPLTFQALSTRPVATHLWEPLREGGMDHIDLVRHADALLIAPASANCLAHIAAGLADDLLTTLVAARTIPLFVAPAMNQAMWQNPANQRNVAQLQEDGVVFLGPARGSQACGESGQGRLLEPNEIMTHLSPHLGRYPLPCLQGKKVLLTAGPTVEAIDPVRILSNISSGKMGYALAEAALASGAEVVLVSGPTALAAPAGCRLIPVRSAAQMRDAVLSEIPHTDLFFAVAAVADYTPACPSGHKIKKSGEPLTLTLVPTSDILATVASLPNPPFCVGFAAESQNLEEYAKHKRLAKKIPLIVGNLAQRALGREDNEVILFDDHGRHPLPPASKIELARQILSHAVALMAHRGISS</sequence>
<dbReference type="EC" id="6.3.2.5" evidence="5"/>
<dbReference type="Gene3D" id="3.40.50.1950">
    <property type="entry name" value="Flavin prenyltransferase-like"/>
    <property type="match status" value="1"/>
</dbReference>
<keyword evidence="5" id="KW-0436">Ligase</keyword>
<gene>
    <name evidence="5" type="primary">dfp</name>
    <name evidence="5" type="ORF">CARN8_2040018</name>
</gene>
<evidence type="ECO:0000259" key="3">
    <source>
        <dbReference type="Pfam" id="PF02441"/>
    </source>
</evidence>
<dbReference type="AlphaFoldDB" id="A0A3P3ZMJ2"/>
<dbReference type="GO" id="GO:0004633">
    <property type="term" value="F:phosphopantothenoylcysteine decarboxylase activity"/>
    <property type="evidence" value="ECO:0007669"/>
    <property type="project" value="UniProtKB-EC"/>
</dbReference>
<dbReference type="HAMAP" id="MF_02225">
    <property type="entry name" value="CoaBC"/>
    <property type="match status" value="1"/>
</dbReference>
<dbReference type="PANTHER" id="PTHR14359">
    <property type="entry name" value="HOMO-OLIGOMERIC FLAVIN CONTAINING CYS DECARBOXYLASE FAMILY"/>
    <property type="match status" value="1"/>
</dbReference>
<evidence type="ECO:0000313" key="5">
    <source>
        <dbReference type="EMBL" id="VAY87406.1"/>
    </source>
</evidence>
<dbReference type="NCBIfam" id="TIGR00521">
    <property type="entry name" value="coaBC_dfp"/>
    <property type="match status" value="1"/>
</dbReference>
<dbReference type="InterPro" id="IPR007085">
    <property type="entry name" value="DNA/pantothenate-metab_flavo_C"/>
</dbReference>
<keyword evidence="2 5" id="KW-0456">Lyase</keyword>
<protein>
    <submittedName>
        <fullName evidence="5">Fused 4'-phosphopantothenoylcysteine decarboxylase phosphopantothenoylcysteine synthetase, FMN-binding</fullName>
        <ecNumber evidence="5">4.1.1.36</ecNumber>
        <ecNumber evidence="5">6.3.2.5</ecNumber>
    </submittedName>
</protein>
<name>A0A3P3ZMJ2_9ZZZZ</name>
<dbReference type="Pfam" id="PF04127">
    <property type="entry name" value="DFP"/>
    <property type="match status" value="1"/>
</dbReference>
<reference evidence="5" key="1">
    <citation type="submission" date="2018-10" db="EMBL/GenBank/DDBJ databases">
        <authorList>
            <person name="Plewniak F."/>
        </authorList>
    </citation>
    <scope>NUCLEOTIDE SEQUENCE</scope>
</reference>
<dbReference type="SUPFAM" id="SSF102645">
    <property type="entry name" value="CoaB-like"/>
    <property type="match status" value="1"/>
</dbReference>
<dbReference type="SUPFAM" id="SSF52507">
    <property type="entry name" value="Homo-oligomeric flavin-containing Cys decarboxylases, HFCD"/>
    <property type="match status" value="1"/>
</dbReference>
<dbReference type="Pfam" id="PF02441">
    <property type="entry name" value="Flavoprotein"/>
    <property type="match status" value="1"/>
</dbReference>
<dbReference type="Gene3D" id="3.40.50.10300">
    <property type="entry name" value="CoaB-like"/>
    <property type="match status" value="1"/>
</dbReference>
<organism evidence="5">
    <name type="scientific">mine drainage metagenome</name>
    <dbReference type="NCBI Taxonomy" id="410659"/>
    <lineage>
        <taxon>unclassified sequences</taxon>
        <taxon>metagenomes</taxon>
        <taxon>ecological metagenomes</taxon>
    </lineage>
</organism>
<dbReference type="EMBL" id="UOYP01000118">
    <property type="protein sequence ID" value="VAY87406.1"/>
    <property type="molecule type" value="Genomic_DNA"/>
</dbReference>
<dbReference type="GO" id="GO:0010181">
    <property type="term" value="F:FMN binding"/>
    <property type="evidence" value="ECO:0007669"/>
    <property type="project" value="InterPro"/>
</dbReference>